<keyword evidence="1" id="KW-0472">Membrane</keyword>
<accession>A0A0N4VNU5</accession>
<evidence type="ECO:0000313" key="4">
    <source>
        <dbReference type="WBParaSite" id="EVEC_0001266801-mRNA-1"/>
    </source>
</evidence>
<dbReference type="EMBL" id="UXUI01012802">
    <property type="protein sequence ID" value="VDD97089.1"/>
    <property type="molecule type" value="Genomic_DNA"/>
</dbReference>
<dbReference type="InterPro" id="IPR003938">
    <property type="entry name" value="K_chnl_volt-dep_EAG/ELK/ERG"/>
</dbReference>
<keyword evidence="3" id="KW-1185">Reference proteome</keyword>
<dbReference type="STRING" id="51028.A0A0N4VNU5"/>
<organism evidence="4">
    <name type="scientific">Enterobius vermicularis</name>
    <name type="common">Human pinworm</name>
    <dbReference type="NCBI Taxonomy" id="51028"/>
    <lineage>
        <taxon>Eukaryota</taxon>
        <taxon>Metazoa</taxon>
        <taxon>Ecdysozoa</taxon>
        <taxon>Nematoda</taxon>
        <taxon>Chromadorea</taxon>
        <taxon>Rhabditida</taxon>
        <taxon>Spirurina</taxon>
        <taxon>Oxyuridomorpha</taxon>
        <taxon>Oxyuroidea</taxon>
        <taxon>Oxyuridae</taxon>
        <taxon>Enterobius</taxon>
    </lineage>
</organism>
<dbReference type="WBParaSite" id="EVEC_0001266801-mRNA-1">
    <property type="protein sequence ID" value="EVEC_0001266801-mRNA-1"/>
    <property type="gene ID" value="EVEC_0001266801"/>
</dbReference>
<keyword evidence="1" id="KW-1133">Transmembrane helix</keyword>
<gene>
    <name evidence="2" type="ORF">EVEC_LOCUS11840</name>
</gene>
<name>A0A0N4VNU5_ENTVE</name>
<dbReference type="GO" id="GO:0005886">
    <property type="term" value="C:plasma membrane"/>
    <property type="evidence" value="ECO:0007669"/>
    <property type="project" value="TreeGrafter"/>
</dbReference>
<evidence type="ECO:0000313" key="2">
    <source>
        <dbReference type="EMBL" id="VDD97089.1"/>
    </source>
</evidence>
<proteinExistence type="predicted"/>
<reference evidence="2 3" key="2">
    <citation type="submission" date="2018-10" db="EMBL/GenBank/DDBJ databases">
        <authorList>
            <consortium name="Pathogen Informatics"/>
        </authorList>
    </citation>
    <scope>NUCLEOTIDE SEQUENCE [LARGE SCALE GENOMIC DNA]</scope>
</reference>
<dbReference type="GO" id="GO:0042391">
    <property type="term" value="P:regulation of membrane potential"/>
    <property type="evidence" value="ECO:0007669"/>
    <property type="project" value="TreeGrafter"/>
</dbReference>
<dbReference type="PRINTS" id="PR01463">
    <property type="entry name" value="EAGCHANLFMLY"/>
</dbReference>
<dbReference type="Proteomes" id="UP000274131">
    <property type="component" value="Unassembled WGS sequence"/>
</dbReference>
<dbReference type="OrthoDB" id="432483at2759"/>
<dbReference type="GO" id="GO:0005242">
    <property type="term" value="F:inward rectifier potassium channel activity"/>
    <property type="evidence" value="ECO:0007669"/>
    <property type="project" value="TreeGrafter"/>
</dbReference>
<sequence length="214" mass="25147">MKKIYVDFASTIIEIKKNWASKLRIYKIFPRQHKRTGSARTKKCVDKSRAAQNKNCQRCYRWELMCCRSTNYNQPVQLFWSDPENLGSVKVGKWGLTEAIFKLCSANVSMKKTLPRTAAWRFTPVLLTTEHRIHHCTIVHYSPFKAVWDWIILLLVIYTAIFTPYVAAFLLPESDITERFQILVLEKNSNRILCCHPIVKRLSMHYRTIYLAKS</sequence>
<feature type="transmembrane region" description="Helical" evidence="1">
    <location>
        <begin position="150"/>
        <end position="171"/>
    </location>
</feature>
<evidence type="ECO:0000313" key="3">
    <source>
        <dbReference type="Proteomes" id="UP000274131"/>
    </source>
</evidence>
<dbReference type="PANTHER" id="PTHR10217:SF548">
    <property type="entry name" value="GH12235P"/>
    <property type="match status" value="1"/>
</dbReference>
<evidence type="ECO:0000256" key="1">
    <source>
        <dbReference type="SAM" id="Phobius"/>
    </source>
</evidence>
<keyword evidence="1" id="KW-0812">Transmembrane</keyword>
<dbReference type="InterPro" id="IPR050818">
    <property type="entry name" value="KCNH_animal-type"/>
</dbReference>
<reference evidence="4" key="1">
    <citation type="submission" date="2017-02" db="UniProtKB">
        <authorList>
            <consortium name="WormBaseParasite"/>
        </authorList>
    </citation>
    <scope>IDENTIFICATION</scope>
</reference>
<dbReference type="PANTHER" id="PTHR10217">
    <property type="entry name" value="VOLTAGE AND LIGAND GATED POTASSIUM CHANNEL"/>
    <property type="match status" value="1"/>
</dbReference>
<dbReference type="AlphaFoldDB" id="A0A0N4VNU5"/>
<protein>
    <submittedName>
        <fullName evidence="2 4">Uncharacterized protein</fullName>
    </submittedName>
</protein>